<dbReference type="InParanoid" id="A0A2P6N9D5"/>
<dbReference type="InterPro" id="IPR001054">
    <property type="entry name" value="A/G_cyclase"/>
</dbReference>
<feature type="domain" description="Guanylate cyclase" evidence="2">
    <location>
        <begin position="675"/>
        <end position="830"/>
    </location>
</feature>
<protein>
    <submittedName>
        <fullName evidence="3">Adenylate/guanylate cyclase</fullName>
    </submittedName>
</protein>
<keyword evidence="4" id="KW-1185">Reference proteome</keyword>
<evidence type="ECO:0000256" key="1">
    <source>
        <dbReference type="SAM" id="Phobius"/>
    </source>
</evidence>
<evidence type="ECO:0000313" key="3">
    <source>
        <dbReference type="EMBL" id="PRP80551.1"/>
    </source>
</evidence>
<feature type="transmembrane region" description="Helical" evidence="1">
    <location>
        <begin position="367"/>
        <end position="387"/>
    </location>
</feature>
<reference evidence="3 4" key="1">
    <citation type="journal article" date="2018" name="Genome Biol. Evol.">
        <title>Multiple Roots of Fruiting Body Formation in Amoebozoa.</title>
        <authorList>
            <person name="Hillmann F."/>
            <person name="Forbes G."/>
            <person name="Novohradska S."/>
            <person name="Ferling I."/>
            <person name="Riege K."/>
            <person name="Groth M."/>
            <person name="Westermann M."/>
            <person name="Marz M."/>
            <person name="Spaller T."/>
            <person name="Winckler T."/>
            <person name="Schaap P."/>
            <person name="Glockner G."/>
        </authorList>
    </citation>
    <scope>NUCLEOTIDE SEQUENCE [LARGE SCALE GENOMIC DNA]</scope>
    <source>
        <strain evidence="3 4">Jena</strain>
    </source>
</reference>
<organism evidence="3 4">
    <name type="scientific">Planoprotostelium fungivorum</name>
    <dbReference type="NCBI Taxonomy" id="1890364"/>
    <lineage>
        <taxon>Eukaryota</taxon>
        <taxon>Amoebozoa</taxon>
        <taxon>Evosea</taxon>
        <taxon>Variosea</taxon>
        <taxon>Cavosteliida</taxon>
        <taxon>Cavosteliaceae</taxon>
        <taxon>Planoprotostelium</taxon>
    </lineage>
</organism>
<evidence type="ECO:0000313" key="4">
    <source>
        <dbReference type="Proteomes" id="UP000241769"/>
    </source>
</evidence>
<feature type="transmembrane region" description="Helical" evidence="1">
    <location>
        <begin position="609"/>
        <end position="631"/>
    </location>
</feature>
<dbReference type="Gene3D" id="3.30.70.1230">
    <property type="entry name" value="Nucleotide cyclase"/>
    <property type="match status" value="1"/>
</dbReference>
<dbReference type="InterPro" id="IPR050697">
    <property type="entry name" value="Adenylyl/Guanylyl_Cyclase_3/4"/>
</dbReference>
<feature type="transmembrane region" description="Helical" evidence="1">
    <location>
        <begin position="274"/>
        <end position="295"/>
    </location>
</feature>
<name>A0A2P6N9D5_9EUKA</name>
<dbReference type="AlphaFoldDB" id="A0A2P6N9D5"/>
<evidence type="ECO:0000259" key="2">
    <source>
        <dbReference type="PROSITE" id="PS50125"/>
    </source>
</evidence>
<accession>A0A2P6N9D5</accession>
<dbReference type="Proteomes" id="UP000241769">
    <property type="component" value="Unassembled WGS sequence"/>
</dbReference>
<dbReference type="OrthoDB" id="60033at2759"/>
<dbReference type="InterPro" id="IPR029787">
    <property type="entry name" value="Nucleotide_cyclase"/>
</dbReference>
<dbReference type="Pfam" id="PF14687">
    <property type="entry name" value="DUF4460"/>
    <property type="match status" value="1"/>
</dbReference>
<dbReference type="STRING" id="1890364.A0A2P6N9D5"/>
<dbReference type="PROSITE" id="PS50125">
    <property type="entry name" value="GUANYLATE_CYCLASE_2"/>
    <property type="match status" value="1"/>
</dbReference>
<dbReference type="CDD" id="cd07302">
    <property type="entry name" value="CHD"/>
    <property type="match status" value="1"/>
</dbReference>
<sequence length="949" mass="108617">MLRGLRTLSCINGIPRVVATSTNRSGLASIIPMLKPNTFAKPMVASIAPLAPLIISRPYTTEINEDEHQSRPGYTISDEHAKMFNISSKTFKKVMIRVHPDLMREYPNGRKLNEDTVKVVNNFTDAVENYVTKLNPGAFYKLPSPISVKFVYRDPNKEFRIYNYSIVLPYSLLTGKIDENEERSVRLMLNWYDDTMKEMFEKLAPRTGFKTFAWSAYLWPCLQSNKKTGRQSEMTSVIVLKQPLDTRRSRASSATSNSSFKHQSPIRKLWRKAISVRCLSITVAVLSVLVASTIISTTAGFRQKALQDSCYQSQFHAIVSTIKLQTKNLLDEPDKALTSMTNYFRRSNITFNTDVNQRVRDVYRDDLQFMISICAYNVGGCVSAFYWNNGKSFRGQMDIYENTIYNSTDTPLEVWYIDPDDNLDQTFNRTADTTFQYSGLVNIKEGEGSNCSSRRWWTDLQYYSTYNPPILVICYNSVFCKNNILIGYMFDCVELTGIQNTIAEILDGFQENAMMYIIDHDQTVIATSTGVYPYDLTTNVEMNTSNTNLTWISQSYAAYTRQKSDYFEFNLNGIDYLVSVEHNVTSYPDLPWTAFVISEKAVNTFTRNVVLTVVFVCVGVAVLIFVTSYLVTRSLFLLSTELEKVKLKVSRLELDLNGLSEPPIWEAQRLYKSFMMMHAALSSFRKFVPIELISHIMHSRREAFPYLYPTEATIYFQDIKDFTSLAETEDPEVLAANGGMIDKYIGDCIMALFNLPKSQSGHEQAATRSALECTEQLKVLNKRWKKLYNLELKHRIGINTGEVLAGNIGSSQRLAFTCIGDNVNLASRVEAVNKFFGTTVMITDTTYDKIDHEIFQTRKISTVRVAGKKRETIVYEVTGDKSQSYRDLCSSYQHVMDLYNDRKLLQAKAEVERLLDEHAYDVPSQRLRERISRALEKSEEWCIVEVLHK</sequence>
<dbReference type="SMART" id="SM00044">
    <property type="entry name" value="CYCc"/>
    <property type="match status" value="1"/>
</dbReference>
<keyword evidence="1" id="KW-0472">Membrane</keyword>
<dbReference type="GO" id="GO:0035556">
    <property type="term" value="P:intracellular signal transduction"/>
    <property type="evidence" value="ECO:0007669"/>
    <property type="project" value="InterPro"/>
</dbReference>
<dbReference type="PANTHER" id="PTHR43081:SF1">
    <property type="entry name" value="ADENYLATE CYCLASE, TERMINAL-DIFFERENTIATION SPECIFIC"/>
    <property type="match status" value="1"/>
</dbReference>
<dbReference type="SUPFAM" id="SSF55073">
    <property type="entry name" value="Nucleotide cyclase"/>
    <property type="match status" value="1"/>
</dbReference>
<dbReference type="Pfam" id="PF00211">
    <property type="entry name" value="Guanylate_cyc"/>
    <property type="match status" value="1"/>
</dbReference>
<comment type="caution">
    <text evidence="3">The sequence shown here is derived from an EMBL/GenBank/DDBJ whole genome shotgun (WGS) entry which is preliminary data.</text>
</comment>
<proteinExistence type="predicted"/>
<keyword evidence="1" id="KW-0812">Transmembrane</keyword>
<dbReference type="InterPro" id="IPR028031">
    <property type="entry name" value="DUF4460"/>
</dbReference>
<gene>
    <name evidence="3" type="ORF">PROFUN_11864</name>
</gene>
<dbReference type="PANTHER" id="PTHR43081">
    <property type="entry name" value="ADENYLATE CYCLASE, TERMINAL-DIFFERENTIATION SPECIFIC-RELATED"/>
    <property type="match status" value="1"/>
</dbReference>
<keyword evidence="1" id="KW-1133">Transmembrane helix</keyword>
<dbReference type="EMBL" id="MDYQ01000145">
    <property type="protein sequence ID" value="PRP80551.1"/>
    <property type="molecule type" value="Genomic_DNA"/>
</dbReference>
<dbReference type="GO" id="GO:0009190">
    <property type="term" value="P:cyclic nucleotide biosynthetic process"/>
    <property type="evidence" value="ECO:0007669"/>
    <property type="project" value="InterPro"/>
</dbReference>